<name>A0A8J3L8K0_9ACTN</name>
<dbReference type="RefSeq" id="WP_166381565.1">
    <property type="nucleotide sequence ID" value="NZ_BAAATT010000001.1"/>
</dbReference>
<organism evidence="1 2">
    <name type="scientific">Catellatospora methionotrophica</name>
    <dbReference type="NCBI Taxonomy" id="121620"/>
    <lineage>
        <taxon>Bacteria</taxon>
        <taxon>Bacillati</taxon>
        <taxon>Actinomycetota</taxon>
        <taxon>Actinomycetes</taxon>
        <taxon>Micromonosporales</taxon>
        <taxon>Micromonosporaceae</taxon>
        <taxon>Catellatospora</taxon>
    </lineage>
</organism>
<dbReference type="Proteomes" id="UP000660339">
    <property type="component" value="Unassembled WGS sequence"/>
</dbReference>
<evidence type="ECO:0000313" key="2">
    <source>
        <dbReference type="Proteomes" id="UP000660339"/>
    </source>
</evidence>
<keyword evidence="2" id="KW-1185">Reference proteome</keyword>
<evidence type="ECO:0008006" key="3">
    <source>
        <dbReference type="Google" id="ProtNLM"/>
    </source>
</evidence>
<accession>A0A8J3L8K0</accession>
<dbReference type="EMBL" id="BONJ01000009">
    <property type="protein sequence ID" value="GIG14287.1"/>
    <property type="molecule type" value="Genomic_DNA"/>
</dbReference>
<protein>
    <recommendedName>
        <fullName evidence="3">RHIM domain-containing protein</fullName>
    </recommendedName>
</protein>
<dbReference type="AlphaFoldDB" id="A0A8J3L8K0"/>
<comment type="caution">
    <text evidence="1">The sequence shown here is derived from an EMBL/GenBank/DDBJ whole genome shotgun (WGS) entry which is preliminary data.</text>
</comment>
<reference evidence="1" key="1">
    <citation type="submission" date="2021-01" db="EMBL/GenBank/DDBJ databases">
        <title>Whole genome shotgun sequence of Catellatospora methionotrophica NBRC 14553.</title>
        <authorList>
            <person name="Komaki H."/>
            <person name="Tamura T."/>
        </authorList>
    </citation>
    <scope>NUCLEOTIDE SEQUENCE</scope>
    <source>
        <strain evidence="1">NBRC 14553</strain>
    </source>
</reference>
<proteinExistence type="predicted"/>
<sequence>MDPVTLVVMALEEGAKAGLAGTATKLIADAYDTLKGLVARRLRRNGADDEQSIALVEQANGTAEDRQTALTEQLAAAGVDDPTQQAAQKLLDLLRAAGTKYSINAPDAKGLMIGDHNTQTNTYN</sequence>
<evidence type="ECO:0000313" key="1">
    <source>
        <dbReference type="EMBL" id="GIG14287.1"/>
    </source>
</evidence>
<gene>
    <name evidence="1" type="ORF">Cme02nite_26190</name>
</gene>